<dbReference type="Pfam" id="PF12833">
    <property type="entry name" value="HTH_18"/>
    <property type="match status" value="1"/>
</dbReference>
<dbReference type="EMBL" id="MWPV01000006">
    <property type="protein sequence ID" value="OUL56363.1"/>
    <property type="molecule type" value="Genomic_DNA"/>
</dbReference>
<evidence type="ECO:0000256" key="1">
    <source>
        <dbReference type="ARBA" id="ARBA00023015"/>
    </source>
</evidence>
<name>A0A244CL74_PSEDV</name>
<evidence type="ECO:0000313" key="6">
    <source>
        <dbReference type="Proteomes" id="UP000194841"/>
    </source>
</evidence>
<dbReference type="AlphaFoldDB" id="A0A244CL74"/>
<dbReference type="OrthoDB" id="9816011at2"/>
<gene>
    <name evidence="5" type="ORF">B1199_16945</name>
</gene>
<dbReference type="GO" id="GO:0003700">
    <property type="term" value="F:DNA-binding transcription factor activity"/>
    <property type="evidence" value="ECO:0007669"/>
    <property type="project" value="InterPro"/>
</dbReference>
<evidence type="ECO:0000256" key="3">
    <source>
        <dbReference type="ARBA" id="ARBA00023163"/>
    </source>
</evidence>
<comment type="caution">
    <text evidence="5">The sequence shown here is derived from an EMBL/GenBank/DDBJ whole genome shotgun (WGS) entry which is preliminary data.</text>
</comment>
<feature type="domain" description="HTH araC/xylS-type" evidence="4">
    <location>
        <begin position="184"/>
        <end position="282"/>
    </location>
</feature>
<dbReference type="InterPro" id="IPR011051">
    <property type="entry name" value="RmlC_Cupin_sf"/>
</dbReference>
<dbReference type="SUPFAM" id="SSF51182">
    <property type="entry name" value="RmlC-like cupins"/>
    <property type="match status" value="1"/>
</dbReference>
<dbReference type="PROSITE" id="PS01124">
    <property type="entry name" value="HTH_ARAC_FAMILY_2"/>
    <property type="match status" value="1"/>
</dbReference>
<evidence type="ECO:0000256" key="2">
    <source>
        <dbReference type="ARBA" id="ARBA00023125"/>
    </source>
</evidence>
<dbReference type="Proteomes" id="UP000194841">
    <property type="component" value="Unassembled WGS sequence"/>
</dbReference>
<keyword evidence="3" id="KW-0804">Transcription</keyword>
<evidence type="ECO:0000313" key="5">
    <source>
        <dbReference type="EMBL" id="OUL56363.1"/>
    </source>
</evidence>
<evidence type="ECO:0000259" key="4">
    <source>
        <dbReference type="PROSITE" id="PS01124"/>
    </source>
</evidence>
<sequence length="289" mass="33804">MRAMCEKVIPNTNSSWRYCKYTLDFIPFNWHYHPEYEICLTLNSKGVCHIGDYIAPYSELDLVILGPDLPHTWQSSPNADNSVQVVHVAQIPKKWLSQHVLNNPELMVLEDLLINSQRGLKFSTQTARIAKTYFEQIEQSEPFEQYLNLMGLLREMSQDAHTHILSSATFSASSYSHQAQDKFDKVIDYIYQHYTESMCAEQLARMAHMSTNHFHRFFKKRMERTLTEFINQLRIGKACKLLVNTNQSITSISDQCGFKNISNFNRRFLYLKESTPSQFRKRLKQKSLV</sequence>
<proteinExistence type="predicted"/>
<dbReference type="Gene3D" id="1.10.10.60">
    <property type="entry name" value="Homeodomain-like"/>
    <property type="match status" value="2"/>
</dbReference>
<protein>
    <submittedName>
        <fullName evidence="5">AraC family transcriptional regulator</fullName>
    </submittedName>
</protein>
<dbReference type="PROSITE" id="PS00041">
    <property type="entry name" value="HTH_ARAC_FAMILY_1"/>
    <property type="match status" value="1"/>
</dbReference>
<dbReference type="SMART" id="SM00342">
    <property type="entry name" value="HTH_ARAC"/>
    <property type="match status" value="1"/>
</dbReference>
<dbReference type="RefSeq" id="WP_086745331.1">
    <property type="nucleotide sequence ID" value="NZ_MWPV01000006.1"/>
</dbReference>
<dbReference type="InterPro" id="IPR018060">
    <property type="entry name" value="HTH_AraC"/>
</dbReference>
<dbReference type="GO" id="GO:0043565">
    <property type="term" value="F:sequence-specific DNA binding"/>
    <property type="evidence" value="ECO:0007669"/>
    <property type="project" value="InterPro"/>
</dbReference>
<keyword evidence="1" id="KW-0805">Transcription regulation</keyword>
<dbReference type="Pfam" id="PF02311">
    <property type="entry name" value="AraC_binding"/>
    <property type="match status" value="1"/>
</dbReference>
<dbReference type="PANTHER" id="PTHR43280:SF27">
    <property type="entry name" value="TRANSCRIPTIONAL REGULATOR MTLR"/>
    <property type="match status" value="1"/>
</dbReference>
<keyword evidence="6" id="KW-1185">Reference proteome</keyword>
<keyword evidence="2" id="KW-0238">DNA-binding</keyword>
<dbReference type="InterPro" id="IPR003313">
    <property type="entry name" value="AraC-bd"/>
</dbReference>
<organism evidence="5 6">
    <name type="scientific">Pseudoalteromonas ulvae</name>
    <dbReference type="NCBI Taxonomy" id="107327"/>
    <lineage>
        <taxon>Bacteria</taxon>
        <taxon>Pseudomonadati</taxon>
        <taxon>Pseudomonadota</taxon>
        <taxon>Gammaproteobacteria</taxon>
        <taxon>Alteromonadales</taxon>
        <taxon>Pseudoalteromonadaceae</taxon>
        <taxon>Pseudoalteromonas</taxon>
    </lineage>
</organism>
<dbReference type="InterPro" id="IPR018062">
    <property type="entry name" value="HTH_AraC-typ_CS"/>
</dbReference>
<dbReference type="PANTHER" id="PTHR43280">
    <property type="entry name" value="ARAC-FAMILY TRANSCRIPTIONAL REGULATOR"/>
    <property type="match status" value="1"/>
</dbReference>
<accession>A0A244CL74</accession>
<dbReference type="SUPFAM" id="SSF46689">
    <property type="entry name" value="Homeodomain-like"/>
    <property type="match status" value="2"/>
</dbReference>
<reference evidence="5 6" key="1">
    <citation type="submission" date="2017-02" db="EMBL/GenBank/DDBJ databases">
        <title>Pseudoalteromonas ulvae TC14 Genome.</title>
        <authorList>
            <person name="Molmeret M."/>
        </authorList>
    </citation>
    <scope>NUCLEOTIDE SEQUENCE [LARGE SCALE GENOMIC DNA]</scope>
    <source>
        <strain evidence="5">TC14</strain>
    </source>
</reference>
<dbReference type="InterPro" id="IPR009057">
    <property type="entry name" value="Homeodomain-like_sf"/>
</dbReference>